<evidence type="ECO:0000256" key="7">
    <source>
        <dbReference type="ARBA" id="ARBA00022989"/>
    </source>
</evidence>
<evidence type="ECO:0000256" key="6">
    <source>
        <dbReference type="ARBA" id="ARBA00022723"/>
    </source>
</evidence>
<proteinExistence type="inferred from homology"/>
<evidence type="ECO:0000256" key="11">
    <source>
        <dbReference type="ARBA" id="ARBA00023136"/>
    </source>
</evidence>
<dbReference type="Proteomes" id="UP000184267">
    <property type="component" value="Unassembled WGS sequence"/>
</dbReference>
<evidence type="ECO:0000256" key="4">
    <source>
        <dbReference type="ARBA" id="ARBA00022617"/>
    </source>
</evidence>
<dbReference type="GO" id="GO:0005506">
    <property type="term" value="F:iron ion binding"/>
    <property type="evidence" value="ECO:0007669"/>
    <property type="project" value="InterPro"/>
</dbReference>
<dbReference type="GO" id="GO:0016705">
    <property type="term" value="F:oxidoreductase activity, acting on paired donors, with incorporation or reduction of molecular oxygen"/>
    <property type="evidence" value="ECO:0007669"/>
    <property type="project" value="InterPro"/>
</dbReference>
<dbReference type="GO" id="GO:0020037">
    <property type="term" value="F:heme binding"/>
    <property type="evidence" value="ECO:0007669"/>
    <property type="project" value="InterPro"/>
</dbReference>
<feature type="signal peptide" evidence="12">
    <location>
        <begin position="1"/>
        <end position="17"/>
    </location>
</feature>
<evidence type="ECO:0000256" key="1">
    <source>
        <dbReference type="ARBA" id="ARBA00001971"/>
    </source>
</evidence>
<keyword evidence="8" id="KW-0560">Oxidoreductase</keyword>
<keyword evidence="4" id="KW-0349">Heme</keyword>
<dbReference type="InterPro" id="IPR050364">
    <property type="entry name" value="Cytochrome_P450_fung"/>
</dbReference>
<dbReference type="GO" id="GO:0016020">
    <property type="term" value="C:membrane"/>
    <property type="evidence" value="ECO:0007669"/>
    <property type="project" value="UniProtKB-SubCell"/>
</dbReference>
<evidence type="ECO:0000313" key="13">
    <source>
        <dbReference type="EMBL" id="OJT06168.1"/>
    </source>
</evidence>
<evidence type="ECO:0000256" key="5">
    <source>
        <dbReference type="ARBA" id="ARBA00022692"/>
    </source>
</evidence>
<dbReference type="Gene3D" id="1.10.630.10">
    <property type="entry name" value="Cytochrome P450"/>
    <property type="match status" value="1"/>
</dbReference>
<dbReference type="OrthoDB" id="2789670at2759"/>
<dbReference type="InterPro" id="IPR036396">
    <property type="entry name" value="Cyt_P450_sf"/>
</dbReference>
<keyword evidence="12" id="KW-0732">Signal</keyword>
<keyword evidence="10" id="KW-0503">Monooxygenase</keyword>
<reference evidence="13 14" key="1">
    <citation type="submission" date="2016-10" db="EMBL/GenBank/DDBJ databases">
        <title>Genome sequence of the basidiomycete white-rot fungus Trametes pubescens.</title>
        <authorList>
            <person name="Makela M.R."/>
            <person name="Granchi Z."/>
            <person name="Peng M."/>
            <person name="De Vries R.P."/>
            <person name="Grigoriev I."/>
            <person name="Riley R."/>
            <person name="Hilden K."/>
        </authorList>
    </citation>
    <scope>NUCLEOTIDE SEQUENCE [LARGE SCALE GENOMIC DNA]</scope>
    <source>
        <strain evidence="13 14">FBCC735</strain>
    </source>
</reference>
<evidence type="ECO:0000313" key="14">
    <source>
        <dbReference type="Proteomes" id="UP000184267"/>
    </source>
</evidence>
<organism evidence="13 14">
    <name type="scientific">Trametes pubescens</name>
    <name type="common">White-rot fungus</name>
    <dbReference type="NCBI Taxonomy" id="154538"/>
    <lineage>
        <taxon>Eukaryota</taxon>
        <taxon>Fungi</taxon>
        <taxon>Dikarya</taxon>
        <taxon>Basidiomycota</taxon>
        <taxon>Agaricomycotina</taxon>
        <taxon>Agaricomycetes</taxon>
        <taxon>Polyporales</taxon>
        <taxon>Polyporaceae</taxon>
        <taxon>Trametes</taxon>
    </lineage>
</organism>
<dbReference type="PANTHER" id="PTHR46300:SF7">
    <property type="entry name" value="P450, PUTATIVE (EUROFUNG)-RELATED"/>
    <property type="match status" value="1"/>
</dbReference>
<evidence type="ECO:0000256" key="12">
    <source>
        <dbReference type="SAM" id="SignalP"/>
    </source>
</evidence>
<evidence type="ECO:0000256" key="8">
    <source>
        <dbReference type="ARBA" id="ARBA00023002"/>
    </source>
</evidence>
<dbReference type="EMBL" id="MNAD01001352">
    <property type="protein sequence ID" value="OJT06168.1"/>
    <property type="molecule type" value="Genomic_DNA"/>
</dbReference>
<comment type="similarity">
    <text evidence="3">Belongs to the cytochrome P450 family.</text>
</comment>
<keyword evidence="9" id="KW-0408">Iron</keyword>
<dbReference type="InterPro" id="IPR001128">
    <property type="entry name" value="Cyt_P450"/>
</dbReference>
<dbReference type="AlphaFoldDB" id="A0A1M2VF45"/>
<keyword evidence="14" id="KW-1185">Reference proteome</keyword>
<gene>
    <name evidence="13" type="ORF">TRAPUB_2992</name>
</gene>
<evidence type="ECO:0000256" key="9">
    <source>
        <dbReference type="ARBA" id="ARBA00023004"/>
    </source>
</evidence>
<name>A0A1M2VF45_TRAPU</name>
<evidence type="ECO:0000256" key="3">
    <source>
        <dbReference type="ARBA" id="ARBA00010617"/>
    </source>
</evidence>
<keyword evidence="7" id="KW-1133">Transmembrane helix</keyword>
<comment type="cofactor">
    <cofactor evidence="1">
        <name>heme</name>
        <dbReference type="ChEBI" id="CHEBI:30413"/>
    </cofactor>
</comment>
<feature type="chain" id="PRO_5012454120" evidence="12">
    <location>
        <begin position="18"/>
        <end position="323"/>
    </location>
</feature>
<accession>A0A1M2VF45</accession>
<dbReference type="Pfam" id="PF00067">
    <property type="entry name" value="p450"/>
    <property type="match status" value="1"/>
</dbReference>
<sequence length="323" mass="36106">MPSVSTILLLVAAASVAWVGLLQRRKNTPPGPRPLPLIGNLLDFSFQRLWLRATAWADQYGDVVYLNLFGRGVLFLNTLDAAADLLEKRGPIYSDKPRMVMCAELCGYADHRRPTSLTCISLFNLQIAFARYGDGFRRLRRLMNSALGSGNIPNYRPLLTAETYAFLQRLIDTPENYMNHIKRFSGSQTLSIVYGYRVTTDDDPQLKRAEETLDLLGNHIASAGAGVWLVDVLPFLKYIPSWVPGAGFKRKAAAWKAVIERGADEPFQWVKSSMKAGNAATCYCTMLMGKDAVDEKREYDIKWTANAMYIGPRPPFPLLVSST</sequence>
<keyword evidence="6" id="KW-0479">Metal-binding</keyword>
<comment type="subcellular location">
    <subcellularLocation>
        <location evidence="2">Membrane</location>
        <topology evidence="2">Single-pass membrane protein</topology>
    </subcellularLocation>
</comment>
<keyword evidence="11" id="KW-0472">Membrane</keyword>
<protein>
    <submittedName>
        <fullName evidence="13">O-methylsterigmatocystin oxidoreductase</fullName>
    </submittedName>
</protein>
<dbReference type="GO" id="GO:0004497">
    <property type="term" value="F:monooxygenase activity"/>
    <property type="evidence" value="ECO:0007669"/>
    <property type="project" value="UniProtKB-KW"/>
</dbReference>
<dbReference type="PANTHER" id="PTHR46300">
    <property type="entry name" value="P450, PUTATIVE (EUROFUNG)-RELATED-RELATED"/>
    <property type="match status" value="1"/>
</dbReference>
<comment type="caution">
    <text evidence="13">The sequence shown here is derived from an EMBL/GenBank/DDBJ whole genome shotgun (WGS) entry which is preliminary data.</text>
</comment>
<keyword evidence="5" id="KW-0812">Transmembrane</keyword>
<dbReference type="STRING" id="154538.A0A1M2VF45"/>
<dbReference type="SUPFAM" id="SSF48264">
    <property type="entry name" value="Cytochrome P450"/>
    <property type="match status" value="1"/>
</dbReference>
<evidence type="ECO:0000256" key="2">
    <source>
        <dbReference type="ARBA" id="ARBA00004167"/>
    </source>
</evidence>
<evidence type="ECO:0000256" key="10">
    <source>
        <dbReference type="ARBA" id="ARBA00023033"/>
    </source>
</evidence>